<dbReference type="PANTHER" id="PTHR14130">
    <property type="entry name" value="3BP-1 RELATED RHOGAP"/>
    <property type="match status" value="1"/>
</dbReference>
<feature type="coiled-coil region" evidence="2">
    <location>
        <begin position="69"/>
        <end position="132"/>
    </location>
</feature>
<protein>
    <submittedName>
        <fullName evidence="4">Rho GTPase-activating protein 17</fullName>
    </submittedName>
</protein>
<dbReference type="Pfam" id="PF03114">
    <property type="entry name" value="BAR"/>
    <property type="match status" value="1"/>
</dbReference>
<dbReference type="SUPFAM" id="SSF103657">
    <property type="entry name" value="BAR/IMD domain-like"/>
    <property type="match status" value="1"/>
</dbReference>
<dbReference type="OrthoDB" id="19923at2759"/>
<feature type="domain" description="BAR" evidence="3">
    <location>
        <begin position="2"/>
        <end position="130"/>
    </location>
</feature>
<dbReference type="InterPro" id="IPR047165">
    <property type="entry name" value="RHG17/44/SH3BP1-like"/>
</dbReference>
<keyword evidence="1" id="KW-0343">GTPase activation</keyword>
<accession>A0A4Y2UKG8</accession>
<gene>
    <name evidence="4" type="primary">Arhgap17_1</name>
    <name evidence="4" type="ORF">AVEN_216201_1</name>
</gene>
<dbReference type="GO" id="GO:0005096">
    <property type="term" value="F:GTPase activator activity"/>
    <property type="evidence" value="ECO:0007669"/>
    <property type="project" value="UniProtKB-KW"/>
</dbReference>
<dbReference type="Proteomes" id="UP000499080">
    <property type="component" value="Unassembled WGS sequence"/>
</dbReference>
<evidence type="ECO:0000256" key="1">
    <source>
        <dbReference type="ARBA" id="ARBA00022468"/>
    </source>
</evidence>
<keyword evidence="2" id="KW-0175">Coiled coil</keyword>
<evidence type="ECO:0000313" key="4">
    <source>
        <dbReference type="EMBL" id="GBO12146.1"/>
    </source>
</evidence>
<dbReference type="Gene3D" id="1.20.1270.60">
    <property type="entry name" value="Arfaptin homology (AH) domain/BAR domain"/>
    <property type="match status" value="1"/>
</dbReference>
<organism evidence="4 5">
    <name type="scientific">Araneus ventricosus</name>
    <name type="common">Orbweaver spider</name>
    <name type="synonym">Epeira ventricosa</name>
    <dbReference type="NCBI Taxonomy" id="182803"/>
    <lineage>
        <taxon>Eukaryota</taxon>
        <taxon>Metazoa</taxon>
        <taxon>Ecdysozoa</taxon>
        <taxon>Arthropoda</taxon>
        <taxon>Chelicerata</taxon>
        <taxon>Arachnida</taxon>
        <taxon>Araneae</taxon>
        <taxon>Araneomorphae</taxon>
        <taxon>Entelegynae</taxon>
        <taxon>Araneoidea</taxon>
        <taxon>Araneidae</taxon>
        <taxon>Araneus</taxon>
    </lineage>
</organism>
<dbReference type="AlphaFoldDB" id="A0A4Y2UKG8"/>
<proteinExistence type="predicted"/>
<dbReference type="PANTHER" id="PTHR14130:SF14">
    <property type="entry name" value="RHO GTPASE-ACTIVATING PROTEIN 92B"/>
    <property type="match status" value="1"/>
</dbReference>
<feature type="non-terminal residue" evidence="4">
    <location>
        <position position="1"/>
    </location>
</feature>
<dbReference type="GO" id="GO:0005737">
    <property type="term" value="C:cytoplasm"/>
    <property type="evidence" value="ECO:0007669"/>
    <property type="project" value="InterPro"/>
</dbReference>
<evidence type="ECO:0000313" key="5">
    <source>
        <dbReference type="Proteomes" id="UP000499080"/>
    </source>
</evidence>
<dbReference type="GO" id="GO:0035020">
    <property type="term" value="P:regulation of Rac protein signal transduction"/>
    <property type="evidence" value="ECO:0007669"/>
    <property type="project" value="TreeGrafter"/>
</dbReference>
<reference evidence="4 5" key="1">
    <citation type="journal article" date="2019" name="Sci. Rep.">
        <title>Orb-weaving spider Araneus ventricosus genome elucidates the spidroin gene catalogue.</title>
        <authorList>
            <person name="Kono N."/>
            <person name="Nakamura H."/>
            <person name="Ohtoshi R."/>
            <person name="Moran D.A.P."/>
            <person name="Shinohara A."/>
            <person name="Yoshida Y."/>
            <person name="Fujiwara M."/>
            <person name="Mori M."/>
            <person name="Tomita M."/>
            <person name="Arakawa K."/>
        </authorList>
    </citation>
    <scope>NUCLEOTIDE SEQUENCE [LARGE SCALE GENOMIC DNA]</scope>
</reference>
<dbReference type="InterPro" id="IPR004148">
    <property type="entry name" value="BAR_dom"/>
</dbReference>
<evidence type="ECO:0000259" key="3">
    <source>
        <dbReference type="Pfam" id="PF03114"/>
    </source>
</evidence>
<evidence type="ECO:0000256" key="2">
    <source>
        <dbReference type="SAM" id="Coils"/>
    </source>
</evidence>
<dbReference type="InterPro" id="IPR027267">
    <property type="entry name" value="AH/BAR_dom_sf"/>
</dbReference>
<comment type="caution">
    <text evidence="4">The sequence shown here is derived from an EMBL/GenBank/DDBJ whole genome shotgun (WGS) entry which is preliminary data.</text>
</comment>
<sequence length="152" mass="16987">RKIPQVLLGTSMLESGSSFSKNSVLGDTLRECSSAQTKLGSELLDYNNEVEKLVLKPISSVLDNEIHNINKLRKQLGKLVLDMDSARTRFQTAEKHSMQASVNNNFNTVGKVDNLKDELEDASQKVDQCRVSSPPFLCSCRNKFSGFIYSRD</sequence>
<dbReference type="EMBL" id="BGPR01036800">
    <property type="protein sequence ID" value="GBO12146.1"/>
    <property type="molecule type" value="Genomic_DNA"/>
</dbReference>
<name>A0A4Y2UKG8_ARAVE</name>
<keyword evidence="5" id="KW-1185">Reference proteome</keyword>
<dbReference type="GO" id="GO:0032956">
    <property type="term" value="P:regulation of actin cytoskeleton organization"/>
    <property type="evidence" value="ECO:0007669"/>
    <property type="project" value="TreeGrafter"/>
</dbReference>